<proteinExistence type="predicted"/>
<organism evidence="2 3">
    <name type="scientific">Cellulomonas aerilata</name>
    <dbReference type="NCBI Taxonomy" id="515326"/>
    <lineage>
        <taxon>Bacteria</taxon>
        <taxon>Bacillati</taxon>
        <taxon>Actinomycetota</taxon>
        <taxon>Actinomycetes</taxon>
        <taxon>Micrococcales</taxon>
        <taxon>Cellulomonadaceae</taxon>
        <taxon>Cellulomonas</taxon>
    </lineage>
</organism>
<dbReference type="EMBL" id="BJYY01000012">
    <property type="protein sequence ID" value="GEO33772.1"/>
    <property type="molecule type" value="Genomic_DNA"/>
</dbReference>
<accession>A0A512DBB5</accession>
<gene>
    <name evidence="2" type="ORF">CAE01nite_14970</name>
</gene>
<evidence type="ECO:0000313" key="2">
    <source>
        <dbReference type="EMBL" id="GEO33772.1"/>
    </source>
</evidence>
<comment type="caution">
    <text evidence="2">The sequence shown here is derived from an EMBL/GenBank/DDBJ whole genome shotgun (WGS) entry which is preliminary data.</text>
</comment>
<sequence>MERCTHCGEMLLVEHHAELGRDRPAGEENATLVARCPNPACPSNRSTASGGVDDSRATV</sequence>
<name>A0A512DBB5_9CELL</name>
<keyword evidence="3" id="KW-1185">Reference proteome</keyword>
<dbReference type="RefSeq" id="WP_146902276.1">
    <property type="nucleotide sequence ID" value="NZ_BAAARM010000002.1"/>
</dbReference>
<protein>
    <submittedName>
        <fullName evidence="2">Uncharacterized protein</fullName>
    </submittedName>
</protein>
<evidence type="ECO:0000313" key="3">
    <source>
        <dbReference type="Proteomes" id="UP000321181"/>
    </source>
</evidence>
<dbReference type="AlphaFoldDB" id="A0A512DBB5"/>
<evidence type="ECO:0000256" key="1">
    <source>
        <dbReference type="SAM" id="MobiDB-lite"/>
    </source>
</evidence>
<dbReference type="Proteomes" id="UP000321181">
    <property type="component" value="Unassembled WGS sequence"/>
</dbReference>
<feature type="region of interest" description="Disordered" evidence="1">
    <location>
        <begin position="38"/>
        <end position="59"/>
    </location>
</feature>
<reference evidence="2 3" key="1">
    <citation type="submission" date="2019-07" db="EMBL/GenBank/DDBJ databases">
        <title>Whole genome shotgun sequence of Cellulomonas aerilata NBRC 106308.</title>
        <authorList>
            <person name="Hosoyama A."/>
            <person name="Uohara A."/>
            <person name="Ohji S."/>
            <person name="Ichikawa N."/>
        </authorList>
    </citation>
    <scope>NUCLEOTIDE SEQUENCE [LARGE SCALE GENOMIC DNA]</scope>
    <source>
        <strain evidence="2 3">NBRC 106308</strain>
    </source>
</reference>